<dbReference type="InterPro" id="IPR036457">
    <property type="entry name" value="PPM-type-like_dom_sf"/>
</dbReference>
<protein>
    <recommendedName>
        <fullName evidence="1">PPM-type phosphatase domain-containing protein</fullName>
    </recommendedName>
</protein>
<evidence type="ECO:0000313" key="3">
    <source>
        <dbReference type="Proteomes" id="UP000316292"/>
    </source>
</evidence>
<dbReference type="Proteomes" id="UP000316292">
    <property type="component" value="Unassembled WGS sequence"/>
</dbReference>
<feature type="domain" description="PPM-type phosphatase" evidence="1">
    <location>
        <begin position="15"/>
        <end position="207"/>
    </location>
</feature>
<evidence type="ECO:0000313" key="2">
    <source>
        <dbReference type="EMBL" id="TMQ47700.1"/>
    </source>
</evidence>
<organism evidence="2 3">
    <name type="scientific">Eiseniibacteriota bacterium</name>
    <dbReference type="NCBI Taxonomy" id="2212470"/>
    <lineage>
        <taxon>Bacteria</taxon>
        <taxon>Candidatus Eiseniibacteriota</taxon>
    </lineage>
</organism>
<name>A0A538S8K1_UNCEI</name>
<comment type="caution">
    <text evidence="2">The sequence shown here is derived from an EMBL/GenBank/DDBJ whole genome shotgun (WGS) entry which is preliminary data.</text>
</comment>
<dbReference type="SMART" id="SM00331">
    <property type="entry name" value="PP2C_SIG"/>
    <property type="match status" value="1"/>
</dbReference>
<evidence type="ECO:0000259" key="1">
    <source>
        <dbReference type="SMART" id="SM00331"/>
    </source>
</evidence>
<dbReference type="PANTHER" id="PTHR35801:SF1">
    <property type="entry name" value="PHOSPHOSERINE PHOSPHATASE RSBX"/>
    <property type="match status" value="1"/>
</dbReference>
<dbReference type="EMBL" id="VBOR01000100">
    <property type="protein sequence ID" value="TMQ47700.1"/>
    <property type="molecule type" value="Genomic_DNA"/>
</dbReference>
<dbReference type="SUPFAM" id="SSF81606">
    <property type="entry name" value="PP2C-like"/>
    <property type="match status" value="1"/>
</dbReference>
<gene>
    <name evidence="2" type="ORF">E6K71_09195</name>
</gene>
<reference evidence="2 3" key="1">
    <citation type="journal article" date="2019" name="Nat. Microbiol.">
        <title>Mediterranean grassland soil C-N compound turnover is dependent on rainfall and depth, and is mediated by genomically divergent microorganisms.</title>
        <authorList>
            <person name="Diamond S."/>
            <person name="Andeer P.F."/>
            <person name="Li Z."/>
            <person name="Crits-Christoph A."/>
            <person name="Burstein D."/>
            <person name="Anantharaman K."/>
            <person name="Lane K.R."/>
            <person name="Thomas B.C."/>
            <person name="Pan C."/>
            <person name="Northen T.R."/>
            <person name="Banfield J.F."/>
        </authorList>
    </citation>
    <scope>NUCLEOTIDE SEQUENCE [LARGE SCALE GENOMIC DNA]</scope>
    <source>
        <strain evidence="2">WS_1</strain>
    </source>
</reference>
<dbReference type="InterPro" id="IPR001932">
    <property type="entry name" value="PPM-type_phosphatase-like_dom"/>
</dbReference>
<feature type="non-terminal residue" evidence="2">
    <location>
        <position position="1"/>
    </location>
</feature>
<dbReference type="InterPro" id="IPR039248">
    <property type="entry name" value="Ptase_RsbX"/>
</dbReference>
<dbReference type="AlphaFoldDB" id="A0A538S8K1"/>
<sequence>NPRMRDEVETLSESRLDVGVSKRSLASGQECGDACLVKAGPSSTLLAVADGIGHGPEAAAAAQTAIDVLSRHATAPLEWLMDRCHLAVRELRGLTMGIARIVTGESSITWLGVGNVQGVLLHAAGGTAETRESLRVGSGLVGYRLTPLQPVTRPFRRGDLLLMATDGLTRDFGEIAITPSSAQEIADRVMERYRTGQDDALVLATWRLRDRS</sequence>
<dbReference type="Pfam" id="PF07228">
    <property type="entry name" value="SpoIIE"/>
    <property type="match status" value="1"/>
</dbReference>
<proteinExistence type="predicted"/>
<dbReference type="Gene3D" id="3.60.40.10">
    <property type="entry name" value="PPM-type phosphatase domain"/>
    <property type="match status" value="1"/>
</dbReference>
<accession>A0A538S8K1</accession>
<dbReference type="PANTHER" id="PTHR35801">
    <property type="entry name" value="PHOSPHOSERINE PHOSPHATASE RSBX"/>
    <property type="match status" value="1"/>
</dbReference>